<organism evidence="5 6">
    <name type="scientific">Methanimicrococcus blatticola</name>
    <dbReference type="NCBI Taxonomy" id="91560"/>
    <lineage>
        <taxon>Archaea</taxon>
        <taxon>Methanobacteriati</taxon>
        <taxon>Methanobacteriota</taxon>
        <taxon>Stenosarchaea group</taxon>
        <taxon>Methanomicrobia</taxon>
        <taxon>Methanosarcinales</taxon>
        <taxon>Methanosarcinaceae</taxon>
        <taxon>Methanimicrococcus</taxon>
    </lineage>
</organism>
<comment type="caution">
    <text evidence="5">The sequence shown here is derived from an EMBL/GenBank/DDBJ whole genome shotgun (WGS) entry which is preliminary data.</text>
</comment>
<evidence type="ECO:0000313" key="6">
    <source>
        <dbReference type="Proteomes" id="UP000294855"/>
    </source>
</evidence>
<evidence type="ECO:0000259" key="4">
    <source>
        <dbReference type="PROSITE" id="PS50893"/>
    </source>
</evidence>
<dbReference type="InterPro" id="IPR017871">
    <property type="entry name" value="ABC_transporter-like_CS"/>
</dbReference>
<evidence type="ECO:0000256" key="3">
    <source>
        <dbReference type="SAM" id="MobiDB-lite"/>
    </source>
</evidence>
<keyword evidence="6" id="KW-1185">Reference proteome</keyword>
<dbReference type="InterPro" id="IPR003439">
    <property type="entry name" value="ABC_transporter-like_ATP-bd"/>
</dbReference>
<dbReference type="OrthoDB" id="18209at2157"/>
<keyword evidence="2" id="KW-0067">ATP-binding</keyword>
<dbReference type="RefSeq" id="WP_133517367.1">
    <property type="nucleotide sequence ID" value="NZ_JAHDUW010000003.1"/>
</dbReference>
<dbReference type="NCBIfam" id="TIGR03269">
    <property type="entry name" value="met_CoM_red_A2"/>
    <property type="match status" value="1"/>
</dbReference>
<feature type="compositionally biased region" description="Basic and acidic residues" evidence="3">
    <location>
        <begin position="518"/>
        <end position="548"/>
    </location>
</feature>
<dbReference type="InterPro" id="IPR017669">
    <property type="entry name" value="Me_Coenz_M_Rdtase_A2"/>
</dbReference>
<dbReference type="Pfam" id="PF00005">
    <property type="entry name" value="ABC_tran"/>
    <property type="match status" value="2"/>
</dbReference>
<dbReference type="SUPFAM" id="SSF52540">
    <property type="entry name" value="P-loop containing nucleoside triphosphate hydrolases"/>
    <property type="match status" value="2"/>
</dbReference>
<dbReference type="AlphaFoldDB" id="A0A484F4J7"/>
<dbReference type="GO" id="GO:0016887">
    <property type="term" value="F:ATP hydrolysis activity"/>
    <property type="evidence" value="ECO:0007669"/>
    <property type="project" value="InterPro"/>
</dbReference>
<feature type="domain" description="ABC transporter" evidence="4">
    <location>
        <begin position="5"/>
        <end position="276"/>
    </location>
</feature>
<evidence type="ECO:0000256" key="1">
    <source>
        <dbReference type="ARBA" id="ARBA00022741"/>
    </source>
</evidence>
<feature type="region of interest" description="Disordered" evidence="3">
    <location>
        <begin position="518"/>
        <end position="590"/>
    </location>
</feature>
<dbReference type="EMBL" id="SNYS01000008">
    <property type="protein sequence ID" value="TDQ68712.1"/>
    <property type="molecule type" value="Genomic_DNA"/>
</dbReference>
<evidence type="ECO:0000256" key="2">
    <source>
        <dbReference type="ARBA" id="ARBA00022840"/>
    </source>
</evidence>
<accession>A0A484F4J7</accession>
<dbReference type="PANTHER" id="PTHR42764:SF2">
    <property type="entry name" value="ABC TRANSPORTER, ATP-BINDING PROTEIN"/>
    <property type="match status" value="1"/>
</dbReference>
<protein>
    <submittedName>
        <fullName evidence="5">Methyl coenzyme M reductase system subunit A2</fullName>
    </submittedName>
</protein>
<evidence type="ECO:0000313" key="5">
    <source>
        <dbReference type="EMBL" id="TDQ68712.1"/>
    </source>
</evidence>
<dbReference type="Proteomes" id="UP000294855">
    <property type="component" value="Unassembled WGS sequence"/>
</dbReference>
<gene>
    <name evidence="5" type="ORF">C7391_0903</name>
</gene>
<sequence>MSAFIEVKNLSVDFDGKFVLKNVNLTVEEGEVIGILGKSGSGKTILMHVLRGTEAIGNVTGEVLYHVARCECCHHVEFPSKIGKKCNCGCNGKYEPFTIDFASAGLHDEGRKDVTKRISIMIQRTFALYGDDSVLTNILNALNEVGYKGTDTVKKAADLLEEVNVSHRMLHIARELSGGEKQRVVLARQLVKEPLLLLADEPTGTLDPMNADLVHKILMKAVDTRGMTMVITSHWPEVILELAHKAVLLDGGEVVDSGDPKKIVDKFMEDYVEIKTEKPTEFGEPIIKIENLTKKYVSADRGVVRAIDDISFEVYEREIFGLIGESGAGKTTTSKIMMGIVPPTSGEVMVRVGEEWVDMAVPGVNNKGRATKYMGILYQEYSLYPHSTVIENLTESISLDLPYELGIRKAIQTLKIAGFSEQNAKDILNKQTFELSEGERHRVAMAQVLMKEPNIVIMDEPTGTMDPLTRASVTNSILNAREKLGETFVIVSHDMDFVHEVCDRVAYIKNGKLESIGDPHDIVPKLMEKEKPKKKDDKEKKAAKDEKKTKSKPASKSKKSDSSKKAEIGKAEEKAAEKENIDINTDGGCV</sequence>
<dbReference type="PANTHER" id="PTHR42764">
    <property type="entry name" value="PHOSPHONATES UTILIZATION ATP-BINDING PROTEIN PHNK-RELATED"/>
    <property type="match status" value="1"/>
</dbReference>
<dbReference type="Gene3D" id="3.40.50.300">
    <property type="entry name" value="P-loop containing nucleotide triphosphate hydrolases"/>
    <property type="match status" value="2"/>
</dbReference>
<feature type="compositionally biased region" description="Basic and acidic residues" evidence="3">
    <location>
        <begin position="558"/>
        <end position="581"/>
    </location>
</feature>
<dbReference type="GO" id="GO:0019700">
    <property type="term" value="P:organic phosphonate catabolic process"/>
    <property type="evidence" value="ECO:0007669"/>
    <property type="project" value="TreeGrafter"/>
</dbReference>
<dbReference type="PROSITE" id="PS50893">
    <property type="entry name" value="ABC_TRANSPORTER_2"/>
    <property type="match status" value="2"/>
</dbReference>
<name>A0A484F4J7_9EURY</name>
<dbReference type="SMART" id="SM00382">
    <property type="entry name" value="AAA"/>
    <property type="match status" value="2"/>
</dbReference>
<keyword evidence="1" id="KW-0547">Nucleotide-binding</keyword>
<dbReference type="InterPro" id="IPR003593">
    <property type="entry name" value="AAA+_ATPase"/>
</dbReference>
<dbReference type="GO" id="GO:0005524">
    <property type="term" value="F:ATP binding"/>
    <property type="evidence" value="ECO:0007669"/>
    <property type="project" value="UniProtKB-KW"/>
</dbReference>
<feature type="domain" description="ABC transporter" evidence="4">
    <location>
        <begin position="287"/>
        <end position="535"/>
    </location>
</feature>
<dbReference type="PROSITE" id="PS00211">
    <property type="entry name" value="ABC_TRANSPORTER_1"/>
    <property type="match status" value="1"/>
</dbReference>
<reference evidence="5 6" key="1">
    <citation type="submission" date="2019-03" db="EMBL/GenBank/DDBJ databases">
        <title>Genomic Encyclopedia of Type Strains, Phase IV (KMG-IV): sequencing the most valuable type-strain genomes for metagenomic binning, comparative biology and taxonomic classification.</title>
        <authorList>
            <person name="Goeker M."/>
        </authorList>
    </citation>
    <scope>NUCLEOTIDE SEQUENCE [LARGE SCALE GENOMIC DNA]</scope>
    <source>
        <strain evidence="5 6">DSM 13328</strain>
    </source>
</reference>
<dbReference type="InterPro" id="IPR027417">
    <property type="entry name" value="P-loop_NTPase"/>
</dbReference>
<proteinExistence type="predicted"/>